<sequence length="613" mass="66600">MAIEAALAHCEEFPDRHDWRSYLDVSTDTLWYTDGDRRDAVGGGLELAATAALHGVTITHEEGRTPANPAEGRCQQWLAGLVAGQGWEFHRNVKVKDPFPDPDTGQLRFTGEFDAVLRRGHRVVCVEHKTSNGPQVRPVAKSLLQDAGWTLALAQRVFGAATGVLLVHDGDPDPTLVTQLREINPYLNGGRVFGCAAEELHAHFPDAATLSATFFGGEAKGIPDGSAFPQPSPPAEQHPRTGAPVLMALGGSRLGVLASTAAHQPDPMRLLYSRESEQELRGIKDAVRCALFALEHPSTAMDRTVIRDGRLRRQYERGYEARVKCAPRAVSTGHVADAVEVGARALDELPPDSPPPVVDITTGTKAMNLGLALAGRARGGCVTYISAHTRTIHCREHGEVGRVPEVHMDWGRVIRAQRGYRRATLEQVQAANAHAATWLDLELLATAAEAAQRQLRRWGRDGDLWVDTAMLPDAPEDLRRLSIAQRPSVVLTAADRALGLTAPKQRTNTSTARKRWAHATFAATKVVQQMCGPAGRTLALLRPDAGAPTRADELRRWMAWYGGSEPEEIAADEAPEELTAHEEMYRPELCTANPGSPELSDEVGSALATLFPR</sequence>
<evidence type="ECO:0000313" key="3">
    <source>
        <dbReference type="Proteomes" id="UP001250214"/>
    </source>
</evidence>
<evidence type="ECO:0000256" key="1">
    <source>
        <dbReference type="SAM" id="MobiDB-lite"/>
    </source>
</evidence>
<dbReference type="RefSeq" id="WP_310912247.1">
    <property type="nucleotide sequence ID" value="NZ_JAVLVT010000004.1"/>
</dbReference>
<evidence type="ECO:0000313" key="2">
    <source>
        <dbReference type="EMBL" id="MDS1270696.1"/>
    </source>
</evidence>
<accession>A0ABU2H5Y6</accession>
<dbReference type="Proteomes" id="UP001250214">
    <property type="component" value="Unassembled WGS sequence"/>
</dbReference>
<name>A0ABU2H5Y6_9ACTN</name>
<gene>
    <name evidence="2" type="ORF">RIF23_10335</name>
</gene>
<proteinExistence type="predicted"/>
<keyword evidence="3" id="KW-1185">Reference proteome</keyword>
<comment type="caution">
    <text evidence="2">The sequence shown here is derived from an EMBL/GenBank/DDBJ whole genome shotgun (WGS) entry which is preliminary data.</text>
</comment>
<protein>
    <submittedName>
        <fullName evidence="2">Uncharacterized protein</fullName>
    </submittedName>
</protein>
<feature type="region of interest" description="Disordered" evidence="1">
    <location>
        <begin position="221"/>
        <end position="240"/>
    </location>
</feature>
<reference evidence="3" key="1">
    <citation type="submission" date="2023-07" db="EMBL/GenBank/DDBJ databases">
        <title>Novel species in the genus Lipingzhangella isolated from Sambhar Salt Lake.</title>
        <authorList>
            <person name="Jiya N."/>
            <person name="Kajale S."/>
            <person name="Sharma A."/>
        </authorList>
    </citation>
    <scope>NUCLEOTIDE SEQUENCE [LARGE SCALE GENOMIC DNA]</scope>
    <source>
        <strain evidence="3">LS1_29</strain>
    </source>
</reference>
<organism evidence="2 3">
    <name type="scientific">Lipingzhangella rawalii</name>
    <dbReference type="NCBI Taxonomy" id="2055835"/>
    <lineage>
        <taxon>Bacteria</taxon>
        <taxon>Bacillati</taxon>
        <taxon>Actinomycetota</taxon>
        <taxon>Actinomycetes</taxon>
        <taxon>Streptosporangiales</taxon>
        <taxon>Nocardiopsidaceae</taxon>
        <taxon>Lipingzhangella</taxon>
    </lineage>
</organism>
<dbReference type="EMBL" id="JAVLVT010000004">
    <property type="protein sequence ID" value="MDS1270696.1"/>
    <property type="molecule type" value="Genomic_DNA"/>
</dbReference>
<feature type="region of interest" description="Disordered" evidence="1">
    <location>
        <begin position="589"/>
        <end position="613"/>
    </location>
</feature>